<comment type="caution">
    <text evidence="2">The sequence shown here is derived from an EMBL/GenBank/DDBJ whole genome shotgun (WGS) entry which is preliminary data.</text>
</comment>
<feature type="transmembrane region" description="Helical" evidence="1">
    <location>
        <begin position="20"/>
        <end position="40"/>
    </location>
</feature>
<protein>
    <submittedName>
        <fullName evidence="2">Uncharacterized protein</fullName>
    </submittedName>
</protein>
<evidence type="ECO:0000313" key="3">
    <source>
        <dbReference type="Proteomes" id="UP000316905"/>
    </source>
</evidence>
<sequence>MICRSMLYSSRRAQRGDTLIEALVGVLIMSVIGVGMIHIATRVQQGQTDMHIQNFAVVQMRNLLHIYGTTLCPGNSNNSKASISSPIDDTVYPLNVECSDLMSTGIKLGGREITPIPQSVKLQTRPMDEAVFGLPIEVGSLETK</sequence>
<keyword evidence="1" id="KW-0812">Transmembrane</keyword>
<gene>
    <name evidence="2" type="ORF">IQ22_03146</name>
</gene>
<organism evidence="2 3">
    <name type="scientific">Pseudomonas duriflava</name>
    <dbReference type="NCBI Taxonomy" id="459528"/>
    <lineage>
        <taxon>Bacteria</taxon>
        <taxon>Pseudomonadati</taxon>
        <taxon>Pseudomonadota</taxon>
        <taxon>Gammaproteobacteria</taxon>
        <taxon>Pseudomonadales</taxon>
        <taxon>Pseudomonadaceae</taxon>
        <taxon>Pseudomonas</taxon>
    </lineage>
</organism>
<dbReference type="EMBL" id="VLKY01000010">
    <property type="protein sequence ID" value="TWI52770.1"/>
    <property type="molecule type" value="Genomic_DNA"/>
</dbReference>
<evidence type="ECO:0000256" key="1">
    <source>
        <dbReference type="SAM" id="Phobius"/>
    </source>
</evidence>
<dbReference type="Proteomes" id="UP000316905">
    <property type="component" value="Unassembled WGS sequence"/>
</dbReference>
<name>A0A562Q9B9_9PSED</name>
<keyword evidence="3" id="KW-1185">Reference proteome</keyword>
<evidence type="ECO:0000313" key="2">
    <source>
        <dbReference type="EMBL" id="TWI52770.1"/>
    </source>
</evidence>
<reference evidence="2 3" key="1">
    <citation type="journal article" date="2015" name="Stand. Genomic Sci.">
        <title>Genomic Encyclopedia of Bacterial and Archaeal Type Strains, Phase III: the genomes of soil and plant-associated and newly described type strains.</title>
        <authorList>
            <person name="Whitman W.B."/>
            <person name="Woyke T."/>
            <person name="Klenk H.P."/>
            <person name="Zhou Y."/>
            <person name="Lilburn T.G."/>
            <person name="Beck B.J."/>
            <person name="De Vos P."/>
            <person name="Vandamme P."/>
            <person name="Eisen J.A."/>
            <person name="Garrity G."/>
            <person name="Hugenholtz P."/>
            <person name="Kyrpides N.C."/>
        </authorList>
    </citation>
    <scope>NUCLEOTIDE SEQUENCE [LARGE SCALE GENOMIC DNA]</scope>
    <source>
        <strain evidence="2 3">CGMCC 1.6858</strain>
    </source>
</reference>
<dbReference type="AlphaFoldDB" id="A0A562Q9B9"/>
<keyword evidence="1" id="KW-0472">Membrane</keyword>
<accession>A0A562Q9B9</accession>
<keyword evidence="1" id="KW-1133">Transmembrane helix</keyword>
<proteinExistence type="predicted"/>